<name>A0AAE3GR48_9CYAN</name>
<organism evidence="1 2">
    <name type="scientific">Limnofasciculus baicalensis BBK-W-15</name>
    <dbReference type="NCBI Taxonomy" id="2699891"/>
    <lineage>
        <taxon>Bacteria</taxon>
        <taxon>Bacillati</taxon>
        <taxon>Cyanobacteriota</taxon>
        <taxon>Cyanophyceae</taxon>
        <taxon>Coleofasciculales</taxon>
        <taxon>Coleofasciculaceae</taxon>
        <taxon>Limnofasciculus</taxon>
        <taxon>Limnofasciculus baicalensis</taxon>
    </lineage>
</organism>
<evidence type="ECO:0000313" key="2">
    <source>
        <dbReference type="Proteomes" id="UP001204953"/>
    </source>
</evidence>
<protein>
    <submittedName>
        <fullName evidence="1">Uncharacterized protein</fullName>
    </submittedName>
</protein>
<dbReference type="RefSeq" id="WP_254011792.1">
    <property type="nucleotide sequence ID" value="NZ_JAMZMM010000087.1"/>
</dbReference>
<dbReference type="PROSITE" id="PS51318">
    <property type="entry name" value="TAT"/>
    <property type="match status" value="1"/>
</dbReference>
<gene>
    <name evidence="1" type="ORF">NJ959_11105</name>
</gene>
<keyword evidence="2" id="KW-1185">Reference proteome</keyword>
<evidence type="ECO:0000313" key="1">
    <source>
        <dbReference type="EMBL" id="MCP2729004.1"/>
    </source>
</evidence>
<dbReference type="InterPro" id="IPR006311">
    <property type="entry name" value="TAT_signal"/>
</dbReference>
<comment type="caution">
    <text evidence="1">The sequence shown here is derived from an EMBL/GenBank/DDBJ whole genome shotgun (WGS) entry which is preliminary data.</text>
</comment>
<dbReference type="EMBL" id="JAMZMM010000087">
    <property type="protein sequence ID" value="MCP2729004.1"/>
    <property type="molecule type" value="Genomic_DNA"/>
</dbReference>
<dbReference type="AlphaFoldDB" id="A0AAE3GR48"/>
<proteinExistence type="predicted"/>
<sequence length="113" mass="12286">MIHDNESSNQSGNRPFEDILHTRMSRRNLLACGTILSATGFLPALAGNKALVQSASAAIAQGASNSVPQSATAAIAQGSSLINFPVLPADYLFKLMEFSRYYPQGWRYYWCLG</sequence>
<reference evidence="1" key="1">
    <citation type="submission" date="2022-06" db="EMBL/GenBank/DDBJ databases">
        <title>New cyanobacteria of genus Symplocastrum in benthos of Lake Baikal.</title>
        <authorList>
            <person name="Sorokovikova E."/>
            <person name="Tikhonova I."/>
            <person name="Krasnopeev A."/>
            <person name="Evseev P."/>
            <person name="Gladkikh A."/>
            <person name="Belykh O."/>
        </authorList>
    </citation>
    <scope>NUCLEOTIDE SEQUENCE</scope>
    <source>
        <strain evidence="1">BBK-W-15</strain>
    </source>
</reference>
<accession>A0AAE3GR48</accession>
<dbReference type="Proteomes" id="UP001204953">
    <property type="component" value="Unassembled WGS sequence"/>
</dbReference>